<evidence type="ECO:0000313" key="3">
    <source>
        <dbReference type="EMBL" id="PQJ78696.1"/>
    </source>
</evidence>
<dbReference type="InterPro" id="IPR016032">
    <property type="entry name" value="Sig_transdc_resp-reg_C-effctor"/>
</dbReference>
<keyword evidence="2" id="KW-0812">Transmembrane</keyword>
<feature type="coiled-coil region" evidence="1">
    <location>
        <begin position="317"/>
        <end position="344"/>
    </location>
</feature>
<dbReference type="RefSeq" id="WP_105015289.1">
    <property type="nucleotide sequence ID" value="NZ_MSCN01000001.1"/>
</dbReference>
<keyword evidence="2" id="KW-1133">Transmembrane helix</keyword>
<dbReference type="InterPro" id="IPR011990">
    <property type="entry name" value="TPR-like_helical_dom_sf"/>
</dbReference>
<keyword evidence="4" id="KW-1185">Reference proteome</keyword>
<comment type="caution">
    <text evidence="3">The sequence shown here is derived from an EMBL/GenBank/DDBJ whole genome shotgun (WGS) entry which is preliminary data.</text>
</comment>
<dbReference type="OrthoDB" id="1413523at2"/>
<protein>
    <submittedName>
        <fullName evidence="3">Uncharacterized protein</fullName>
    </submittedName>
</protein>
<dbReference type="AlphaFoldDB" id="A0A2S7WML0"/>
<proteinExistence type="predicted"/>
<evidence type="ECO:0000256" key="1">
    <source>
        <dbReference type="SAM" id="Coils"/>
    </source>
</evidence>
<reference evidence="3 4" key="1">
    <citation type="submission" date="2016-12" db="EMBL/GenBank/DDBJ databases">
        <title>Trade-off between light-utilization and light-protection in marine flavobacteria.</title>
        <authorList>
            <person name="Kumagai Y."/>
            <person name="Yoshizawa S."/>
            <person name="Kogure K."/>
            <person name="Iwasaki W."/>
        </authorList>
    </citation>
    <scope>NUCLEOTIDE SEQUENCE [LARGE SCALE GENOMIC DNA]</scope>
    <source>
        <strain evidence="3 4">NBRC 108759</strain>
    </source>
</reference>
<evidence type="ECO:0000313" key="4">
    <source>
        <dbReference type="Proteomes" id="UP000238882"/>
    </source>
</evidence>
<keyword evidence="2" id="KW-0472">Membrane</keyword>
<dbReference type="Gene3D" id="1.25.40.10">
    <property type="entry name" value="Tetratricopeptide repeat domain"/>
    <property type="match status" value="1"/>
</dbReference>
<dbReference type="EMBL" id="MSCN01000001">
    <property type="protein sequence ID" value="PQJ78696.1"/>
    <property type="molecule type" value="Genomic_DNA"/>
</dbReference>
<name>A0A2S7WML0_9FLAO</name>
<dbReference type="SMART" id="SM00028">
    <property type="entry name" value="TPR"/>
    <property type="match status" value="3"/>
</dbReference>
<evidence type="ECO:0000256" key="2">
    <source>
        <dbReference type="SAM" id="Phobius"/>
    </source>
</evidence>
<gene>
    <name evidence="3" type="ORF">BTO18_05630</name>
</gene>
<accession>A0A2S7WML0</accession>
<dbReference type="GO" id="GO:0003677">
    <property type="term" value="F:DNA binding"/>
    <property type="evidence" value="ECO:0007669"/>
    <property type="project" value="InterPro"/>
</dbReference>
<dbReference type="Proteomes" id="UP000238882">
    <property type="component" value="Unassembled WGS sequence"/>
</dbReference>
<dbReference type="InterPro" id="IPR019734">
    <property type="entry name" value="TPR_rpt"/>
</dbReference>
<feature type="coiled-coil region" evidence="1">
    <location>
        <begin position="369"/>
        <end position="431"/>
    </location>
</feature>
<feature type="transmembrane region" description="Helical" evidence="2">
    <location>
        <begin position="344"/>
        <end position="363"/>
    </location>
</feature>
<dbReference type="GO" id="GO:0006355">
    <property type="term" value="P:regulation of DNA-templated transcription"/>
    <property type="evidence" value="ECO:0007669"/>
    <property type="project" value="InterPro"/>
</dbReference>
<dbReference type="SUPFAM" id="SSF48452">
    <property type="entry name" value="TPR-like"/>
    <property type="match status" value="1"/>
</dbReference>
<sequence length="532" mass="61916">MRYSDSTAVFKKINSIKNLAKKAKDDDLLLETELMILHYYVFKDRFSKDFTVKKIKALADIAKKDKVLWLEIRTLSLLANYLYSEHKEYGLGFEYYEKTAKLLESITIEDFPLKQICLYQIAHVHNEFKEYKKAINYLKRAKDLKSKYNSEYYTPHIYNTLGDSYAQLNQIDSSNHYFKINLKRATQLGDSIWIGISSGNLGTNYLNQRNYNKALPFLKNSIRITENAKDWSFTSGRLSDLGLVYLGLNNLTDAKEAAIKANDYAIKSKAYYRLLNLFKLQSNIAAYEFKPEIASQYLDSLVIVKDSLAKIFNGTKLVRAKQRIALEKQLLKEEKEKLKNFKKIIIRNTLIVLLGVLLILMFIRYSKNKKTALEKEEKMLLEKDNAEKKLNIASLKLKEFTTSFIDKNKKIEALEKLIKDTSETKENDTKEVKIKINQLRKSSILTDEEWDNFVNIFNQVYPIFFNNLKINYPKITPSETRLLALSKLELENKQMALMLGVGANAIRQIKSRFLKKYAVKTDTKLIEIINKL</sequence>
<organism evidence="3 4">
    <name type="scientific">Polaribacter porphyrae</name>
    <dbReference type="NCBI Taxonomy" id="1137780"/>
    <lineage>
        <taxon>Bacteria</taxon>
        <taxon>Pseudomonadati</taxon>
        <taxon>Bacteroidota</taxon>
        <taxon>Flavobacteriia</taxon>
        <taxon>Flavobacteriales</taxon>
        <taxon>Flavobacteriaceae</taxon>
    </lineage>
</organism>
<dbReference type="SUPFAM" id="SSF46894">
    <property type="entry name" value="C-terminal effector domain of the bipartite response regulators"/>
    <property type="match status" value="1"/>
</dbReference>
<keyword evidence="1" id="KW-0175">Coiled coil</keyword>